<keyword evidence="3" id="KW-1185">Reference proteome</keyword>
<dbReference type="Pfam" id="PF00027">
    <property type="entry name" value="cNMP_binding"/>
    <property type="match status" value="1"/>
</dbReference>
<proteinExistence type="predicted"/>
<dbReference type="Proteomes" id="UP001143372">
    <property type="component" value="Unassembled WGS sequence"/>
</dbReference>
<comment type="caution">
    <text evidence="2">The sequence shown here is derived from an EMBL/GenBank/DDBJ whole genome shotgun (WGS) entry which is preliminary data.</text>
</comment>
<name>A0A9W6MUV2_9HYPH</name>
<organism evidence="2 3">
    <name type="scientific">Hansschlegelia plantiphila</name>
    <dbReference type="NCBI Taxonomy" id="374655"/>
    <lineage>
        <taxon>Bacteria</taxon>
        <taxon>Pseudomonadati</taxon>
        <taxon>Pseudomonadota</taxon>
        <taxon>Alphaproteobacteria</taxon>
        <taxon>Hyphomicrobiales</taxon>
        <taxon>Methylopilaceae</taxon>
        <taxon>Hansschlegelia</taxon>
    </lineage>
</organism>
<dbReference type="Gene3D" id="2.60.120.10">
    <property type="entry name" value="Jelly Rolls"/>
    <property type="match status" value="1"/>
</dbReference>
<reference evidence="2" key="1">
    <citation type="journal article" date="2014" name="Int. J. Syst. Evol. Microbiol.">
        <title>Complete genome sequence of Corynebacterium casei LMG S-19264T (=DSM 44701T), isolated from a smear-ripened cheese.</title>
        <authorList>
            <consortium name="US DOE Joint Genome Institute (JGI-PGF)"/>
            <person name="Walter F."/>
            <person name="Albersmeier A."/>
            <person name="Kalinowski J."/>
            <person name="Ruckert C."/>
        </authorList>
    </citation>
    <scope>NUCLEOTIDE SEQUENCE</scope>
    <source>
        <strain evidence="2">VKM B-2347</strain>
    </source>
</reference>
<dbReference type="SUPFAM" id="SSF51206">
    <property type="entry name" value="cAMP-binding domain-like"/>
    <property type="match status" value="1"/>
</dbReference>
<dbReference type="AlphaFoldDB" id="A0A9W6MUV2"/>
<dbReference type="InterPro" id="IPR000595">
    <property type="entry name" value="cNMP-bd_dom"/>
</dbReference>
<dbReference type="RefSeq" id="WP_271168030.1">
    <property type="nucleotide sequence ID" value="NZ_BSFI01000007.1"/>
</dbReference>
<evidence type="ECO:0000313" key="3">
    <source>
        <dbReference type="Proteomes" id="UP001143372"/>
    </source>
</evidence>
<dbReference type="InterPro" id="IPR018490">
    <property type="entry name" value="cNMP-bd_dom_sf"/>
</dbReference>
<feature type="domain" description="Cyclic nucleotide-binding" evidence="1">
    <location>
        <begin position="30"/>
        <end position="114"/>
    </location>
</feature>
<dbReference type="EMBL" id="BSFI01000007">
    <property type="protein sequence ID" value="GLK67779.1"/>
    <property type="molecule type" value="Genomic_DNA"/>
</dbReference>
<accession>A0A9W6MUV2</accession>
<evidence type="ECO:0000313" key="2">
    <source>
        <dbReference type="EMBL" id="GLK67779.1"/>
    </source>
</evidence>
<evidence type="ECO:0000259" key="1">
    <source>
        <dbReference type="Pfam" id="PF00027"/>
    </source>
</evidence>
<gene>
    <name evidence="2" type="ORF">GCM10008179_14170</name>
</gene>
<protein>
    <recommendedName>
        <fullName evidence="1">Cyclic nucleotide-binding domain-containing protein</fullName>
    </recommendedName>
</protein>
<dbReference type="InterPro" id="IPR014710">
    <property type="entry name" value="RmlC-like_jellyroll"/>
</dbReference>
<reference evidence="2" key="2">
    <citation type="submission" date="2023-01" db="EMBL/GenBank/DDBJ databases">
        <authorList>
            <person name="Sun Q."/>
            <person name="Evtushenko L."/>
        </authorList>
    </citation>
    <scope>NUCLEOTIDE SEQUENCE</scope>
    <source>
        <strain evidence="2">VKM B-2347</strain>
    </source>
</reference>
<sequence>MTIKTIAPPFAAALAPATWERLRGESEIRAHRAGETILARDRTTEEFYFLLSGRWTMRRFVRGVSEALVWRDDAPGAWVSGVAALEAIAPTDVFADSDCEVLVASRDLVHGLIAVDPALATRLLRDIHRWSERLEVHAALMRAKTP</sequence>